<feature type="domain" description="C2H2-type" evidence="1">
    <location>
        <begin position="181"/>
        <end position="202"/>
    </location>
</feature>
<feature type="domain" description="C2H2-type" evidence="1">
    <location>
        <begin position="83"/>
        <end position="104"/>
    </location>
</feature>
<reference evidence="2 3" key="1">
    <citation type="submission" date="2018-11" db="EMBL/GenBank/DDBJ databases">
        <title>Genome assembly of Steccherinum ochraceum LE-BIN_3174, the white-rot fungus of the Steccherinaceae family (The Residual Polyporoid clade, Polyporales, Basidiomycota).</title>
        <authorList>
            <person name="Fedorova T.V."/>
            <person name="Glazunova O.A."/>
            <person name="Landesman E.O."/>
            <person name="Moiseenko K.V."/>
            <person name="Psurtseva N.V."/>
            <person name="Savinova O.S."/>
            <person name="Shakhova N.V."/>
            <person name="Tyazhelova T.V."/>
            <person name="Vasina D.V."/>
        </authorList>
    </citation>
    <scope>NUCLEOTIDE SEQUENCE [LARGE SCALE GENOMIC DNA]</scope>
    <source>
        <strain evidence="2 3">LE-BIN_3174</strain>
    </source>
</reference>
<accession>A0A4R0RHF3</accession>
<proteinExistence type="predicted"/>
<protein>
    <recommendedName>
        <fullName evidence="1">C2H2-type domain-containing protein</fullName>
    </recommendedName>
</protein>
<dbReference type="Gene3D" id="3.30.160.60">
    <property type="entry name" value="Classic Zinc Finger"/>
    <property type="match status" value="1"/>
</dbReference>
<dbReference type="OrthoDB" id="6105938at2759"/>
<dbReference type="EMBL" id="RWJN01000144">
    <property type="protein sequence ID" value="TCD66223.1"/>
    <property type="molecule type" value="Genomic_DNA"/>
</dbReference>
<feature type="domain" description="C2H2-type" evidence="1">
    <location>
        <begin position="145"/>
        <end position="166"/>
    </location>
</feature>
<comment type="caution">
    <text evidence="2">The sequence shown here is derived from an EMBL/GenBank/DDBJ whole genome shotgun (WGS) entry which is preliminary data.</text>
</comment>
<keyword evidence="3" id="KW-1185">Reference proteome</keyword>
<name>A0A4R0RHF3_9APHY</name>
<dbReference type="InterPro" id="IPR013087">
    <property type="entry name" value="Znf_C2H2_type"/>
</dbReference>
<sequence length="253" mass="28884">MPMIRSHYNVFFQHFASKHPHTPLFHCGRPEPCAEKFTSPLDELQVHETLPHPRKILCAICGYQVHTDKWKEHWENSLNHRICANCDLNFEIRETFQQHNNTQHAKTSAALLPADPAAITTRRDGEGMRPQPFPPRGKEDVAHVCTTCDAIFMKKRAAQQHCQSTHPELYGIKKDSGPVQCRACKRTCAHEVSLYQHMTLRHPELVPPTAPPISKEVPLDELEFPDELLDDPSLLRALMSALTESDSSDGYYY</sequence>
<organism evidence="2 3">
    <name type="scientific">Steccherinum ochraceum</name>
    <dbReference type="NCBI Taxonomy" id="92696"/>
    <lineage>
        <taxon>Eukaryota</taxon>
        <taxon>Fungi</taxon>
        <taxon>Dikarya</taxon>
        <taxon>Basidiomycota</taxon>
        <taxon>Agaricomycotina</taxon>
        <taxon>Agaricomycetes</taxon>
        <taxon>Polyporales</taxon>
        <taxon>Steccherinaceae</taxon>
        <taxon>Steccherinum</taxon>
    </lineage>
</organism>
<evidence type="ECO:0000313" key="2">
    <source>
        <dbReference type="EMBL" id="TCD66223.1"/>
    </source>
</evidence>
<dbReference type="Proteomes" id="UP000292702">
    <property type="component" value="Unassembled WGS sequence"/>
</dbReference>
<evidence type="ECO:0000313" key="3">
    <source>
        <dbReference type="Proteomes" id="UP000292702"/>
    </source>
</evidence>
<evidence type="ECO:0000259" key="1">
    <source>
        <dbReference type="PROSITE" id="PS00028"/>
    </source>
</evidence>
<dbReference type="SMART" id="SM00355">
    <property type="entry name" value="ZnF_C2H2"/>
    <property type="match status" value="3"/>
</dbReference>
<gene>
    <name evidence="2" type="ORF">EIP91_001626</name>
</gene>
<dbReference type="PROSITE" id="PS00028">
    <property type="entry name" value="ZINC_FINGER_C2H2_1"/>
    <property type="match status" value="3"/>
</dbReference>
<dbReference type="AlphaFoldDB" id="A0A4R0RHF3"/>